<evidence type="ECO:0000313" key="4">
    <source>
        <dbReference type="Proteomes" id="UP000234166"/>
    </source>
</evidence>
<dbReference type="AlphaFoldDB" id="A0AB38E320"/>
<evidence type="ECO:0000313" key="5">
    <source>
        <dbReference type="Proteomes" id="UP000234181"/>
    </source>
</evidence>
<proteinExistence type="predicted"/>
<dbReference type="Proteomes" id="UP000234181">
    <property type="component" value="Unassembled WGS sequence"/>
</dbReference>
<accession>A0AB38E320</accession>
<evidence type="ECO:0000313" key="2">
    <source>
        <dbReference type="EMBL" id="SON85078.1"/>
    </source>
</evidence>
<feature type="compositionally biased region" description="Basic residues" evidence="1">
    <location>
        <begin position="163"/>
        <end position="174"/>
    </location>
</feature>
<keyword evidence="5" id="KW-1185">Reference proteome</keyword>
<feature type="region of interest" description="Disordered" evidence="1">
    <location>
        <begin position="138"/>
        <end position="174"/>
    </location>
</feature>
<dbReference type="EMBL" id="OCYS01000112">
    <property type="protein sequence ID" value="SON91445.1"/>
    <property type="molecule type" value="Genomic_DNA"/>
</dbReference>
<comment type="caution">
    <text evidence="3">The sequence shown here is derived from an EMBL/GenBank/DDBJ whole genome shotgun (WGS) entry which is preliminary data.</text>
</comment>
<gene>
    <name evidence="2" type="ORF">XAP6984_600037</name>
    <name evidence="3" type="ORF">XAP7430_560037</name>
</gene>
<protein>
    <submittedName>
        <fullName evidence="3">Uncharacterized protein</fullName>
    </submittedName>
</protein>
<sequence length="174" mass="19593">MQSVTAMQFAYRRWIDDTQHLGTADALTQTDAAHRAQRACTDLHRPPSEELCHVCCLFFVARATALYAVFDRVRQPAAGPRADARAHLCRRQSVRCRIRIVQKARRPQQGLYVRRGQRLHLFRRCWHEYHPPADPVGTAAAHRTRGTGSGTACVAATGGRTRQGSRHVSGHRHP</sequence>
<name>A0AB38E320_XANCH</name>
<evidence type="ECO:0000313" key="3">
    <source>
        <dbReference type="EMBL" id="SON91445.1"/>
    </source>
</evidence>
<organism evidence="3 4">
    <name type="scientific">Xanthomonas campestris pv. phaseoli</name>
    <dbReference type="NCBI Taxonomy" id="317013"/>
    <lineage>
        <taxon>Bacteria</taxon>
        <taxon>Pseudomonadati</taxon>
        <taxon>Pseudomonadota</taxon>
        <taxon>Gammaproteobacteria</taxon>
        <taxon>Lysobacterales</taxon>
        <taxon>Lysobacteraceae</taxon>
        <taxon>Xanthomonas</taxon>
    </lineage>
</organism>
<dbReference type="Proteomes" id="UP000234166">
    <property type="component" value="Unassembled WGS sequence"/>
</dbReference>
<evidence type="ECO:0000256" key="1">
    <source>
        <dbReference type="SAM" id="MobiDB-lite"/>
    </source>
</evidence>
<dbReference type="EMBL" id="OCYT01000118">
    <property type="protein sequence ID" value="SON85078.1"/>
    <property type="molecule type" value="Genomic_DNA"/>
</dbReference>
<reference evidence="4 5" key="1">
    <citation type="submission" date="2017-10" db="EMBL/GenBank/DDBJ databases">
        <authorList>
            <person name="Regsiter A."/>
            <person name="William W."/>
        </authorList>
    </citation>
    <scope>NUCLEOTIDE SEQUENCE [LARGE SCALE GENOMIC DNA]</scope>
    <source>
        <strain evidence="2 5">CFBP6984</strain>
        <strain evidence="3 4">CFBP7430</strain>
    </source>
</reference>